<evidence type="ECO:0000256" key="1">
    <source>
        <dbReference type="SAM" id="MobiDB-lite"/>
    </source>
</evidence>
<dbReference type="KEGG" id="parq:DSM112329_02801"/>
<protein>
    <recommendedName>
        <fullName evidence="2">DUF4365 domain-containing protein</fullName>
    </recommendedName>
</protein>
<feature type="domain" description="DUF4365" evidence="2">
    <location>
        <begin position="44"/>
        <end position="157"/>
    </location>
</feature>
<dbReference type="RefSeq" id="WP_354697171.1">
    <property type="nucleotide sequence ID" value="NZ_CP114014.1"/>
</dbReference>
<reference evidence="3" key="1">
    <citation type="submission" date="2022-12" db="EMBL/GenBank/DDBJ databases">
        <title>Paraconexibacter alkalitolerans sp. nov. and Baekduia alba sp. nov., isolated from soil and emended description of the genera Paraconexibacter (Chun et al., 2020) and Baekduia (An et al., 2020).</title>
        <authorList>
            <person name="Vieira S."/>
            <person name="Huber K.J."/>
            <person name="Geppert A."/>
            <person name="Wolf J."/>
            <person name="Neumann-Schaal M."/>
            <person name="Muesken M."/>
            <person name="Overmann J."/>
        </authorList>
    </citation>
    <scope>NUCLEOTIDE SEQUENCE</scope>
    <source>
        <strain evidence="3">AEG42_29</strain>
    </source>
</reference>
<name>A0AAU7AWV4_9ACTN</name>
<dbReference type="Pfam" id="PF14280">
    <property type="entry name" value="DUF4365"/>
    <property type="match status" value="1"/>
</dbReference>
<sequence length="929" mass="100423">MPDDQTTIPDPIRAARTSDTGNRGETRALDAFADLDWPGTLTTSAQDLGTDILVAARDRRFHRGEYLGVQCKAGSSNLDEPIRENGQHVGWWVRVEVKHAAYWADNALPHVLVLYDYTTKLCHWAPLTQETIESTGVGRKVRVPAANVVCGEQHDELLAVAATIRPAVPLEGTVWTGATPKGPSDLLRFALVAPRLIAPHPNSGIDPTTPYEVVALLMQARRDQIWSPIKEPNCIPTRAETRDHPEWVWRFVGAVDDWVAGAKDPDFARLRHEAGPAHERSAVTAIIAHRLLSRGDPRAARDVLLSEIEKDGAAPVDHAWLHLHLAQTHQELAALEDARGAAALSVAIGATQRHDVTATAIRGIAAAILFDISPWGEYDIGTTVQFNDTAVAWWRSQTAFYGASALIQTVFDAAVGHNPSARDDDKANNQFFAASIQAGVLGSHGQWRHYSGLLARQQLINAANQPADDLTGTLDLLRRCGDEKALTRATRWIAGAGPADAVTEATRRIDFSQSRSSTILAELNMLKVAGDVADERVAAAAADWLIDALSDPTHLRRLTHRHGYDVHQWVGERLAGILQALPTTGASIAVNAVEAHRDQIQNLAADTWGEVIAAAPRPGWTDGLAARLAVATTDAELPLQVGADYVLQRYDSDRRQALAQRVIGGKLRLLSYIDDLTALTPASLDAIRDAYLTRVRDDLVATHADALSHQVGVSPLSGLVAILSAYDEQAAGWDLVGMALADPLVPRWFKRGAIMGVTRAELDKSTRGLLADAIAEAHKHGNPRLAFNGEPDLTGEVAYANVILRGDQQHAPGQIARLAAGDYRRRMWAAHLASETRDCGSLSILAADATPVVRGEAGRGLVLCILDGHDTRRSRAALTELLKDRGRTSALAVAGVIEEHPQSADLDDIRALLADHASATVRRMVADEA</sequence>
<proteinExistence type="predicted"/>
<evidence type="ECO:0000313" key="3">
    <source>
        <dbReference type="EMBL" id="XAY05940.1"/>
    </source>
</evidence>
<organism evidence="3">
    <name type="scientific">Paraconexibacter sp. AEG42_29</name>
    <dbReference type="NCBI Taxonomy" id="2997339"/>
    <lineage>
        <taxon>Bacteria</taxon>
        <taxon>Bacillati</taxon>
        <taxon>Actinomycetota</taxon>
        <taxon>Thermoleophilia</taxon>
        <taxon>Solirubrobacterales</taxon>
        <taxon>Paraconexibacteraceae</taxon>
        <taxon>Paraconexibacter</taxon>
    </lineage>
</organism>
<gene>
    <name evidence="3" type="ORF">DSM112329_02801</name>
</gene>
<dbReference type="InterPro" id="IPR025375">
    <property type="entry name" value="DUF4365"/>
</dbReference>
<evidence type="ECO:0000259" key="2">
    <source>
        <dbReference type="Pfam" id="PF14280"/>
    </source>
</evidence>
<accession>A0AAU7AWV4</accession>
<dbReference type="EMBL" id="CP114014">
    <property type="protein sequence ID" value="XAY05940.1"/>
    <property type="molecule type" value="Genomic_DNA"/>
</dbReference>
<dbReference type="AlphaFoldDB" id="A0AAU7AWV4"/>
<feature type="region of interest" description="Disordered" evidence="1">
    <location>
        <begin position="1"/>
        <end position="25"/>
    </location>
</feature>